<keyword evidence="3" id="KW-1185">Reference proteome</keyword>
<keyword evidence="1" id="KW-1133">Transmembrane helix</keyword>
<gene>
    <name evidence="2" type="ORF">ACFOVU_00045</name>
</gene>
<evidence type="ECO:0008006" key="4">
    <source>
        <dbReference type="Google" id="ProtNLM"/>
    </source>
</evidence>
<evidence type="ECO:0000256" key="1">
    <source>
        <dbReference type="SAM" id="Phobius"/>
    </source>
</evidence>
<reference evidence="3" key="1">
    <citation type="journal article" date="2019" name="Int. J. Syst. Evol. Microbiol.">
        <title>The Global Catalogue of Microorganisms (GCM) 10K type strain sequencing project: providing services to taxonomists for standard genome sequencing and annotation.</title>
        <authorList>
            <consortium name="The Broad Institute Genomics Platform"/>
            <consortium name="The Broad Institute Genome Sequencing Center for Infectious Disease"/>
            <person name="Wu L."/>
            <person name="Ma J."/>
        </authorList>
    </citation>
    <scope>NUCLEOTIDE SEQUENCE [LARGE SCALE GENOMIC DNA]</scope>
    <source>
        <strain evidence="3">TBRC 1826</strain>
    </source>
</reference>
<sequence>MDAVIASLLVGGCTLLTIGLALLPRIRTLEALPHLTVDAALAGAGQGTAVITGRAAPDTAGPLRSPLTRRPCVWWALETSLVPGPRAATLLTRRSAASAATFRLTGATGSIRVHPAGLRPHPRLVGSRTAESLAGAAAPHLLPWAAHRVAARFPWMLPLAHAPSGLEAVGVAEWLVEPGQPVTVTGHLHAATGRMVAARLLGGRRGPVFGISPAGRSGAESRCLRAGLGTLLGAATAAWVTAALLFAAGAT</sequence>
<proteinExistence type="predicted"/>
<comment type="caution">
    <text evidence="2">The sequence shown here is derived from an EMBL/GenBank/DDBJ whole genome shotgun (WGS) entry which is preliminary data.</text>
</comment>
<evidence type="ECO:0000313" key="2">
    <source>
        <dbReference type="EMBL" id="MFC3994286.1"/>
    </source>
</evidence>
<accession>A0ABV8FH96</accession>
<dbReference type="RefSeq" id="WP_378529163.1">
    <property type="nucleotide sequence ID" value="NZ_JBHSBH010000001.1"/>
</dbReference>
<feature type="transmembrane region" description="Helical" evidence="1">
    <location>
        <begin position="226"/>
        <end position="248"/>
    </location>
</feature>
<organism evidence="2 3">
    <name type="scientific">Nocardiopsis sediminis</name>
    <dbReference type="NCBI Taxonomy" id="1778267"/>
    <lineage>
        <taxon>Bacteria</taxon>
        <taxon>Bacillati</taxon>
        <taxon>Actinomycetota</taxon>
        <taxon>Actinomycetes</taxon>
        <taxon>Streptosporangiales</taxon>
        <taxon>Nocardiopsidaceae</taxon>
        <taxon>Nocardiopsis</taxon>
    </lineage>
</organism>
<dbReference type="EMBL" id="JBHSBH010000001">
    <property type="protein sequence ID" value="MFC3994286.1"/>
    <property type="molecule type" value="Genomic_DNA"/>
</dbReference>
<feature type="transmembrane region" description="Helical" evidence="1">
    <location>
        <begin position="6"/>
        <end position="23"/>
    </location>
</feature>
<protein>
    <recommendedName>
        <fullName evidence="4">RING-type E3 ubiquitin transferase</fullName>
    </recommendedName>
</protein>
<name>A0ABV8FH96_9ACTN</name>
<keyword evidence="1" id="KW-0472">Membrane</keyword>
<keyword evidence="1" id="KW-0812">Transmembrane</keyword>
<dbReference type="Proteomes" id="UP001595847">
    <property type="component" value="Unassembled WGS sequence"/>
</dbReference>
<evidence type="ECO:0000313" key="3">
    <source>
        <dbReference type="Proteomes" id="UP001595847"/>
    </source>
</evidence>